<organism evidence="1 3">
    <name type="scientific">Paenimyroides ceti</name>
    <dbReference type="NCBI Taxonomy" id="395087"/>
    <lineage>
        <taxon>Bacteria</taxon>
        <taxon>Pseudomonadati</taxon>
        <taxon>Bacteroidota</taxon>
        <taxon>Flavobacteriia</taxon>
        <taxon>Flavobacteriales</taxon>
        <taxon>Flavobacteriaceae</taxon>
        <taxon>Paenimyroides</taxon>
    </lineage>
</organism>
<dbReference type="RefSeq" id="WP_290361799.1">
    <property type="nucleotide sequence ID" value="NZ_JAUFQU010000001.1"/>
</dbReference>
<dbReference type="Pfam" id="PF11185">
    <property type="entry name" value="DUF2971"/>
    <property type="match status" value="1"/>
</dbReference>
<sequence length="326" mass="38780">MKLEYFYKYYTINQNLFSSLINNELYFTNPRNFNDPFDSYPRFNLSSDVSKVIEFYNYLKIKVQEFSSLINLNNENKEKLEEFKNVLKTLSELNLFSEDLYSNEIENFNDKIIELYAFYSDDKILQKLLNANIEFLQVKMYYDYIFLLIDYQKTGISCGSLTPSCPLMWGHYANNHKGMCIKYEFENLSFDNSFIPEILNVNYSDKPIEIFNYSHTELDELRFTILSNKYSKWKYENEIRLIKKGQGLVKINRKSIKEVIFGCKSTPKDRYTILKLFASLGYKIESLKIAKVRPDKYELSIQEMKMNDIANSGVHLEELNINKNFR</sequence>
<dbReference type="EMBL" id="JAUFQU010000004">
    <property type="protein sequence ID" value="MDN3708879.1"/>
    <property type="molecule type" value="Genomic_DNA"/>
</dbReference>
<name>A0ABT8CQX3_9FLAO</name>
<comment type="caution">
    <text evidence="1">The sequence shown here is derived from an EMBL/GenBank/DDBJ whole genome shotgun (WGS) entry which is preliminary data.</text>
</comment>
<evidence type="ECO:0000313" key="1">
    <source>
        <dbReference type="EMBL" id="MDN3705637.1"/>
    </source>
</evidence>
<reference evidence="1" key="3">
    <citation type="submission" date="2023-06" db="EMBL/GenBank/DDBJ databases">
        <authorList>
            <person name="Lucena T."/>
            <person name="Sun Q."/>
        </authorList>
    </citation>
    <scope>NUCLEOTIDE SEQUENCE</scope>
    <source>
        <strain evidence="1">CECT 7184</strain>
    </source>
</reference>
<accession>A0ABT8CQX3</accession>
<protein>
    <submittedName>
        <fullName evidence="1">DUF2971 domain-containing protein</fullName>
    </submittedName>
</protein>
<evidence type="ECO:0000313" key="3">
    <source>
        <dbReference type="Proteomes" id="UP001242368"/>
    </source>
</evidence>
<dbReference type="Proteomes" id="UP001242368">
    <property type="component" value="Unassembled WGS sequence"/>
</dbReference>
<dbReference type="InterPro" id="IPR021352">
    <property type="entry name" value="DUF2971"/>
</dbReference>
<dbReference type="EMBL" id="JAUFQU010000001">
    <property type="protein sequence ID" value="MDN3705637.1"/>
    <property type="molecule type" value="Genomic_DNA"/>
</dbReference>
<evidence type="ECO:0000313" key="2">
    <source>
        <dbReference type="EMBL" id="MDN3708879.1"/>
    </source>
</evidence>
<reference evidence="3" key="2">
    <citation type="journal article" date="2019" name="Int. J. Syst. Evol. Microbiol.">
        <title>The Global Catalogue of Microorganisms (GCM) 10K type strain sequencing project: providing services to taxonomists for standard genome sequencing and annotation.</title>
        <authorList>
            <consortium name="The Broad Institute Genomics Platform"/>
            <consortium name="The Broad Institute Genome Sequencing Center for Infectious Disease"/>
            <person name="Wu L."/>
            <person name="Ma J."/>
        </authorList>
    </citation>
    <scope>NUCLEOTIDE SEQUENCE [LARGE SCALE GENOMIC DNA]</scope>
    <source>
        <strain evidence="3">CECT 7184</strain>
    </source>
</reference>
<proteinExistence type="predicted"/>
<reference evidence="1" key="1">
    <citation type="journal article" date="2014" name="Int. J. Syst. Evol. Microbiol.">
        <title>Complete genome of a new Firmicutes species belonging to the dominant human colonic microbiota ('Ruminococcus bicirculans') reveals two chromosomes and a selective capacity to utilize plant glucans.</title>
        <authorList>
            <consortium name="NISC Comparative Sequencing Program"/>
            <person name="Wegmann U."/>
            <person name="Louis P."/>
            <person name="Goesmann A."/>
            <person name="Henrissat B."/>
            <person name="Duncan S.H."/>
            <person name="Flint H.J."/>
        </authorList>
    </citation>
    <scope>NUCLEOTIDE SEQUENCE</scope>
    <source>
        <strain evidence="1">CECT 7184</strain>
    </source>
</reference>
<keyword evidence="3" id="KW-1185">Reference proteome</keyword>
<gene>
    <name evidence="1" type="ORF">QW060_00640</name>
    <name evidence="2" type="ORF">QW060_17450</name>
</gene>